<reference evidence="7" key="1">
    <citation type="journal article" date="2019" name="Int. J. Syst. Evol. Microbiol.">
        <title>The Global Catalogue of Microorganisms (GCM) 10K type strain sequencing project: providing services to taxonomists for standard genome sequencing and annotation.</title>
        <authorList>
            <consortium name="The Broad Institute Genomics Platform"/>
            <consortium name="The Broad Institute Genome Sequencing Center for Infectious Disease"/>
            <person name="Wu L."/>
            <person name="Ma J."/>
        </authorList>
    </citation>
    <scope>NUCLEOTIDE SEQUENCE [LARGE SCALE GENOMIC DNA]</scope>
    <source>
        <strain evidence="7">NBRC 100033</strain>
    </source>
</reference>
<accession>A0ABQ6A1C7</accession>
<evidence type="ECO:0000256" key="1">
    <source>
        <dbReference type="ARBA" id="ARBA00022475"/>
    </source>
</evidence>
<organism evidence="6 7">
    <name type="scientific">Marinospirillum insulare</name>
    <dbReference type="NCBI Taxonomy" id="217169"/>
    <lineage>
        <taxon>Bacteria</taxon>
        <taxon>Pseudomonadati</taxon>
        <taxon>Pseudomonadota</taxon>
        <taxon>Gammaproteobacteria</taxon>
        <taxon>Oceanospirillales</taxon>
        <taxon>Oceanospirillaceae</taxon>
        <taxon>Marinospirillum</taxon>
    </lineage>
</organism>
<keyword evidence="1" id="KW-1003">Cell membrane</keyword>
<dbReference type="Proteomes" id="UP001156682">
    <property type="component" value="Unassembled WGS sequence"/>
</dbReference>
<keyword evidence="7" id="KW-1185">Reference proteome</keyword>
<gene>
    <name evidence="6" type="ORF">GCM10007878_25090</name>
</gene>
<dbReference type="EMBL" id="BSOR01000072">
    <property type="protein sequence ID" value="GLR65070.1"/>
    <property type="molecule type" value="Genomic_DNA"/>
</dbReference>
<dbReference type="RefSeq" id="WP_027851898.1">
    <property type="nucleotide sequence ID" value="NZ_BSOR01000072.1"/>
</dbReference>
<protein>
    <recommendedName>
        <fullName evidence="8">4-alpha-L-fucosyltransferase glycosyl transferase group 56</fullName>
    </recommendedName>
</protein>
<dbReference type="InterPro" id="IPR009993">
    <property type="entry name" value="WecF"/>
</dbReference>
<sequence length="391" mass="45867">MEKLFLHIVLDEKFPDSAHDLFEATSPNTSDYILLGKKHPIKHLKKIQPKRINYTKILNPLFISSLKKYQAVFMHGMTKLNLEIIARSSNKVNFVWIGMGFDYYDLIYNDDNKLYEKGTLNLKKELDRQTEKKQKNTKIKFKIKNKIHQILYRKHKNKKKILNKINYFSPVLESEYNLIKEKYSDFKPKYVFWNYGNLGKAITTYKESETNKETSILLGNSATATNNHKEVIELLSKTNLDKIDKVIMPLNYGSKIYAEKIKEFGVKKIGEKIKTIEDFIPPNDYMKLLETCKTVIMNHKRQQAGFNISATLYFGSRVILNEKNPFYKYYKNEGVILNNIKELLDDPSLLHKELSVEEKLKNKTIITKLRSWDTALEKTKQLIETVSKKNT</sequence>
<name>A0ABQ6A1C7_9GAMM</name>
<keyword evidence="4" id="KW-0808">Transferase</keyword>
<evidence type="ECO:0008006" key="8">
    <source>
        <dbReference type="Google" id="ProtNLM"/>
    </source>
</evidence>
<keyword evidence="5" id="KW-0472">Membrane</keyword>
<comment type="caution">
    <text evidence="6">The sequence shown here is derived from an EMBL/GenBank/DDBJ whole genome shotgun (WGS) entry which is preliminary data.</text>
</comment>
<evidence type="ECO:0000256" key="5">
    <source>
        <dbReference type="ARBA" id="ARBA00023136"/>
    </source>
</evidence>
<keyword evidence="3" id="KW-0328">Glycosyltransferase</keyword>
<keyword evidence="2" id="KW-0997">Cell inner membrane</keyword>
<evidence type="ECO:0000256" key="2">
    <source>
        <dbReference type="ARBA" id="ARBA00022519"/>
    </source>
</evidence>
<evidence type="ECO:0000256" key="3">
    <source>
        <dbReference type="ARBA" id="ARBA00022676"/>
    </source>
</evidence>
<evidence type="ECO:0000256" key="4">
    <source>
        <dbReference type="ARBA" id="ARBA00022679"/>
    </source>
</evidence>
<proteinExistence type="predicted"/>
<evidence type="ECO:0000313" key="6">
    <source>
        <dbReference type="EMBL" id="GLR65070.1"/>
    </source>
</evidence>
<dbReference type="Pfam" id="PF07429">
    <property type="entry name" value="Glyco_transf_56"/>
    <property type="match status" value="1"/>
</dbReference>
<evidence type="ECO:0000313" key="7">
    <source>
        <dbReference type="Proteomes" id="UP001156682"/>
    </source>
</evidence>